<dbReference type="AlphaFoldDB" id="A0A2S2QC99"/>
<sequence length="104" mass="11853">MDAAAVVDRFDPSRRASGSNRCRSPSILERTTAKLLETERKTGETAAERTTRDRRKTVGVTLYTTRRDAFDSETEEKNTCIQRERENKCARSSSTSGSHVFYWT</sequence>
<reference evidence="2" key="1">
    <citation type="submission" date="2018-04" db="EMBL/GenBank/DDBJ databases">
        <title>Transcriptome assembly of Sipha flava.</title>
        <authorList>
            <person name="Scully E.D."/>
            <person name="Geib S.M."/>
            <person name="Palmer N.A."/>
            <person name="Koch K."/>
            <person name="Bradshaw J."/>
            <person name="Heng-Moss T."/>
            <person name="Sarath G."/>
        </authorList>
    </citation>
    <scope>NUCLEOTIDE SEQUENCE</scope>
</reference>
<evidence type="ECO:0000313" key="2">
    <source>
        <dbReference type="EMBL" id="MBY75357.1"/>
    </source>
</evidence>
<gene>
    <name evidence="2" type="ORF">g.134583</name>
</gene>
<protein>
    <submittedName>
        <fullName evidence="2">Uncharacterized protein</fullName>
    </submittedName>
</protein>
<organism evidence="2">
    <name type="scientific">Sipha flava</name>
    <name type="common">yellow sugarcane aphid</name>
    <dbReference type="NCBI Taxonomy" id="143950"/>
    <lineage>
        <taxon>Eukaryota</taxon>
        <taxon>Metazoa</taxon>
        <taxon>Ecdysozoa</taxon>
        <taxon>Arthropoda</taxon>
        <taxon>Hexapoda</taxon>
        <taxon>Insecta</taxon>
        <taxon>Pterygota</taxon>
        <taxon>Neoptera</taxon>
        <taxon>Paraneoptera</taxon>
        <taxon>Hemiptera</taxon>
        <taxon>Sternorrhyncha</taxon>
        <taxon>Aphidomorpha</taxon>
        <taxon>Aphidoidea</taxon>
        <taxon>Aphididae</taxon>
        <taxon>Sipha</taxon>
    </lineage>
</organism>
<name>A0A2S2QC99_9HEMI</name>
<accession>A0A2S2QC99</accession>
<proteinExistence type="predicted"/>
<dbReference type="EMBL" id="GGMS01006154">
    <property type="protein sequence ID" value="MBY75357.1"/>
    <property type="molecule type" value="Transcribed_RNA"/>
</dbReference>
<feature type="region of interest" description="Disordered" evidence="1">
    <location>
        <begin position="1"/>
        <end position="24"/>
    </location>
</feature>
<evidence type="ECO:0000256" key="1">
    <source>
        <dbReference type="SAM" id="MobiDB-lite"/>
    </source>
</evidence>